<dbReference type="Proteomes" id="UP000823775">
    <property type="component" value="Unassembled WGS sequence"/>
</dbReference>
<evidence type="ECO:0000313" key="2">
    <source>
        <dbReference type="Proteomes" id="UP000823775"/>
    </source>
</evidence>
<evidence type="ECO:0000313" key="1">
    <source>
        <dbReference type="EMBL" id="MCE5167646.1"/>
    </source>
</evidence>
<accession>A0ABS8YB95</accession>
<dbReference type="SUPFAM" id="SSF50249">
    <property type="entry name" value="Nucleic acid-binding proteins"/>
    <property type="match status" value="1"/>
</dbReference>
<reference evidence="1 2" key="1">
    <citation type="journal article" date="2021" name="BMC Genomics">
        <title>Datura genome reveals duplications of psychoactive alkaloid biosynthetic genes and high mutation rate following tissue culture.</title>
        <authorList>
            <person name="Rajewski A."/>
            <person name="Carter-House D."/>
            <person name="Stajich J."/>
            <person name="Litt A."/>
        </authorList>
    </citation>
    <scope>NUCLEOTIDE SEQUENCE [LARGE SCALE GENOMIC DNA]</scope>
    <source>
        <strain evidence="1">AR-01</strain>
    </source>
</reference>
<gene>
    <name evidence="1" type="ORF">HAX54_014981</name>
</gene>
<dbReference type="EMBL" id="JACEIK010194620">
    <property type="protein sequence ID" value="MCE5167646.1"/>
    <property type="molecule type" value="Genomic_DNA"/>
</dbReference>
<dbReference type="Gene3D" id="2.40.50.140">
    <property type="entry name" value="Nucleic acid-binding proteins"/>
    <property type="match status" value="1"/>
</dbReference>
<sequence length="125" mass="14705">YENMAQTLGIQAITPELPDWTCKIQVVDICKLGESKERKIKYLNMIFQDEQEHQIKAIVYGDDIPVYQDIFKLFHTYLITSSRIQQSNLRFDKPLHTFSWIIDKKTIIDLVDKDDPDEHQLPPPT</sequence>
<dbReference type="PANTHER" id="PTHR47910">
    <property type="entry name" value="RIBULOSE BISPHOSPHATE CARBOXYLASE LARGE CHAIN, CATALYTIC DOMAIN-CONTAINING PROTEIN"/>
    <property type="match status" value="1"/>
</dbReference>
<organism evidence="1 2">
    <name type="scientific">Datura stramonium</name>
    <name type="common">Jimsonweed</name>
    <name type="synonym">Common thornapple</name>
    <dbReference type="NCBI Taxonomy" id="4076"/>
    <lineage>
        <taxon>Eukaryota</taxon>
        <taxon>Viridiplantae</taxon>
        <taxon>Streptophyta</taxon>
        <taxon>Embryophyta</taxon>
        <taxon>Tracheophyta</taxon>
        <taxon>Spermatophyta</taxon>
        <taxon>Magnoliopsida</taxon>
        <taxon>eudicotyledons</taxon>
        <taxon>Gunneridae</taxon>
        <taxon>Pentapetalae</taxon>
        <taxon>asterids</taxon>
        <taxon>lamiids</taxon>
        <taxon>Solanales</taxon>
        <taxon>Solanaceae</taxon>
        <taxon>Solanoideae</taxon>
        <taxon>Datureae</taxon>
        <taxon>Datura</taxon>
    </lineage>
</organism>
<proteinExistence type="predicted"/>
<comment type="caution">
    <text evidence="1">The sequence shown here is derived from an EMBL/GenBank/DDBJ whole genome shotgun (WGS) entry which is preliminary data.</text>
</comment>
<feature type="non-terminal residue" evidence="1">
    <location>
        <position position="125"/>
    </location>
</feature>
<feature type="non-terminal residue" evidence="1">
    <location>
        <position position="1"/>
    </location>
</feature>
<protein>
    <submittedName>
        <fullName evidence="1">Uncharacterized protein</fullName>
    </submittedName>
</protein>
<dbReference type="InterPro" id="IPR012340">
    <property type="entry name" value="NA-bd_OB-fold"/>
</dbReference>
<name>A0ABS8YB95_DATST</name>
<keyword evidence="2" id="KW-1185">Reference proteome</keyword>
<dbReference type="PANTHER" id="PTHR47910:SF2">
    <property type="entry name" value="RIBULOSE BISPHOSPHATE CARBOXYLASE LARGE CHAIN, CATALYTIC DOMAIN-CONTAINING PROTEIN"/>
    <property type="match status" value="1"/>
</dbReference>